<sequence length="111" mass="11970">MRQAIVYLLSACSAVFAQDTALFDAYDSARCAGANIIETSVVKAGDCLHTSTAFASAQFRGRQFDNVEQPVVFFSDELCQNEITDVAVETGDGFNCFTLTKQGAKGAKWVV</sequence>
<protein>
    <recommendedName>
        <fullName evidence="4">SSCRP protein</fullName>
    </recommendedName>
</protein>
<dbReference type="OrthoDB" id="4876394at2759"/>
<evidence type="ECO:0008006" key="4">
    <source>
        <dbReference type="Google" id="ProtNLM"/>
    </source>
</evidence>
<feature type="signal peptide" evidence="1">
    <location>
        <begin position="1"/>
        <end position="17"/>
    </location>
</feature>
<evidence type="ECO:0000256" key="1">
    <source>
        <dbReference type="SAM" id="SignalP"/>
    </source>
</evidence>
<name>A0A8H4KEG9_9HYPO</name>
<evidence type="ECO:0000313" key="2">
    <source>
        <dbReference type="EMBL" id="KAF4448611.1"/>
    </source>
</evidence>
<organism evidence="2 3">
    <name type="scientific">Fusarium albosuccineum</name>
    <dbReference type="NCBI Taxonomy" id="1237068"/>
    <lineage>
        <taxon>Eukaryota</taxon>
        <taxon>Fungi</taxon>
        <taxon>Dikarya</taxon>
        <taxon>Ascomycota</taxon>
        <taxon>Pezizomycotina</taxon>
        <taxon>Sordariomycetes</taxon>
        <taxon>Hypocreomycetidae</taxon>
        <taxon>Hypocreales</taxon>
        <taxon>Nectriaceae</taxon>
        <taxon>Fusarium</taxon>
        <taxon>Fusarium decemcellulare species complex</taxon>
    </lineage>
</organism>
<reference evidence="2 3" key="1">
    <citation type="submission" date="2020-01" db="EMBL/GenBank/DDBJ databases">
        <title>Identification and distribution of gene clusters putatively required for synthesis of sphingolipid metabolism inhibitors in phylogenetically diverse species of the filamentous fungus Fusarium.</title>
        <authorList>
            <person name="Kim H.-S."/>
            <person name="Busman M."/>
            <person name="Brown D.W."/>
            <person name="Divon H."/>
            <person name="Uhlig S."/>
            <person name="Proctor R.H."/>
        </authorList>
    </citation>
    <scope>NUCLEOTIDE SEQUENCE [LARGE SCALE GENOMIC DNA]</scope>
    <source>
        <strain evidence="2 3">NRRL 20459</strain>
    </source>
</reference>
<feature type="chain" id="PRO_5034016027" description="SSCRP protein" evidence="1">
    <location>
        <begin position="18"/>
        <end position="111"/>
    </location>
</feature>
<proteinExistence type="predicted"/>
<dbReference type="AlphaFoldDB" id="A0A8H4KEG9"/>
<dbReference type="Proteomes" id="UP000554235">
    <property type="component" value="Unassembled WGS sequence"/>
</dbReference>
<comment type="caution">
    <text evidence="2">The sequence shown here is derived from an EMBL/GenBank/DDBJ whole genome shotgun (WGS) entry which is preliminary data.</text>
</comment>
<gene>
    <name evidence="2" type="ORF">FALBO_16779</name>
</gene>
<dbReference type="EMBL" id="JAADYS010003291">
    <property type="protein sequence ID" value="KAF4448611.1"/>
    <property type="molecule type" value="Genomic_DNA"/>
</dbReference>
<keyword evidence="1" id="KW-0732">Signal</keyword>
<keyword evidence="3" id="KW-1185">Reference proteome</keyword>
<evidence type="ECO:0000313" key="3">
    <source>
        <dbReference type="Proteomes" id="UP000554235"/>
    </source>
</evidence>
<accession>A0A8H4KEG9</accession>